<accession>A0AC34PXS1</accession>
<sequence>MSFHYVDPEKLSESERLTISTVDYLKSKGIKKDKFGKPVFVFLNFNHPVFKKARRGECRVKMIENGIFGISKKFIGQITMLSEHGILVIEPHTHNNVGWVFNLQEAELCSSECNSKYVKDGFLTRRQFKNETILKFSAGKVILKFKGYGDNSDWFQMWNSKGEPKPAKKRLIELLNGSDVSCSTTS</sequence>
<proteinExistence type="predicted"/>
<protein>
    <submittedName>
        <fullName evidence="2">Uncharacterized protein</fullName>
    </submittedName>
</protein>
<organism evidence="1 2">
    <name type="scientific">Panagrolaimus sp. JU765</name>
    <dbReference type="NCBI Taxonomy" id="591449"/>
    <lineage>
        <taxon>Eukaryota</taxon>
        <taxon>Metazoa</taxon>
        <taxon>Ecdysozoa</taxon>
        <taxon>Nematoda</taxon>
        <taxon>Chromadorea</taxon>
        <taxon>Rhabditida</taxon>
        <taxon>Tylenchina</taxon>
        <taxon>Panagrolaimomorpha</taxon>
        <taxon>Panagrolaimoidea</taxon>
        <taxon>Panagrolaimidae</taxon>
        <taxon>Panagrolaimus</taxon>
    </lineage>
</organism>
<evidence type="ECO:0000313" key="1">
    <source>
        <dbReference type="Proteomes" id="UP000887576"/>
    </source>
</evidence>
<reference evidence="2" key="1">
    <citation type="submission" date="2022-11" db="UniProtKB">
        <authorList>
            <consortium name="WormBaseParasite"/>
        </authorList>
    </citation>
    <scope>IDENTIFICATION</scope>
</reference>
<name>A0AC34PXS1_9BILA</name>
<evidence type="ECO:0000313" key="2">
    <source>
        <dbReference type="WBParaSite" id="JU765_v2.g10925.t1"/>
    </source>
</evidence>
<dbReference type="WBParaSite" id="JU765_v2.g10925.t1">
    <property type="protein sequence ID" value="JU765_v2.g10925.t1"/>
    <property type="gene ID" value="JU765_v2.g10925"/>
</dbReference>
<dbReference type="Proteomes" id="UP000887576">
    <property type="component" value="Unplaced"/>
</dbReference>